<evidence type="ECO:0000256" key="2">
    <source>
        <dbReference type="ARBA" id="ARBA00022553"/>
    </source>
</evidence>
<dbReference type="NCBIfam" id="TIGR01733">
    <property type="entry name" value="AA-adenyl-dom"/>
    <property type="match status" value="1"/>
</dbReference>
<keyword evidence="6" id="KW-1185">Reference proteome</keyword>
<dbReference type="InterPro" id="IPR010071">
    <property type="entry name" value="AA_adenyl_dom"/>
</dbReference>
<dbReference type="InterPro" id="IPR036736">
    <property type="entry name" value="ACP-like_sf"/>
</dbReference>
<evidence type="ECO:0000256" key="3">
    <source>
        <dbReference type="ARBA" id="ARBA00022598"/>
    </source>
</evidence>
<dbReference type="eggNOG" id="KOG1178">
    <property type="taxonomic scope" value="Eukaryota"/>
</dbReference>
<dbReference type="HOGENOM" id="CLU_000022_2_12_1"/>
<dbReference type="OMA" id="DYWSIDK"/>
<sequence>MPLGTSAKLDRKLLIATTILLHKEQLDEYSLVNSSKRAPETKTEKILQQLWADILKIPIESIARDDNFLQIGGDSMAVIRLVSTARENGLGLSAREVFNDARLHHVAAKAQTLTKKDYDVKFIEPFSMLTQSHMEALFTHCSNDMTTLFDKARVEDAYPCSKFQEGLLALAAKNPSSYIARFHYRIYDGVGLSEFKASWEKTVKMFPNMRSRITHVDGTSIQVIVKDYINWDSTDHLSLDDYLESLRHIRMGYDSPLCRYGLVEHTDGIHFVWTMHHAVFDGWTIRLISKALQSVYEGMKTVQSQPFSRFIRYTLDLDHQSASEYWSRQLHNAKRATYPGRLSSMDQERGTNNTGYMDLEMSVPKPTASITKATMLRAAWAVVLAHRSDTMDVCFGTTVSGRQAPVVGITEMPGPIIATVPVRIHLQQSQSVLSFLENTQAQASEMVAFEQFGLHNIRKLNDDAKDACDFSSLLVIQPRQILSQGNEGSEALLIPQSDDKADEVLGGYFTYPLVIQAHLHDCGDRLVFIYNKLVVAEQELVALSNQFKHIITQLASHPDTLLEDLSTTSDWDVEQALKFNPEVPEIIDACVHELIEAQTRRNPSAPAICSWDKNLTYSQLNESANRLAQHLVKAYAVKPGDFVHVCFEKSAWHFVSILAINKAGAAWVPLDPSHPEQRLRQVIDQTCSTLTLTSVHNISLCSKLTETVLQVDAALDESLAMKEDGDKGPEISVTSNFASYALFTSGSTGVAKCLVMEHRAVCTSQMAIAKRLRLTPQVRILQFAAFVFDLSIGEIIGPLITGACVCVPSEHTRLNGLEGFINEQEISWAYLTPSFVRTVDPDTINLELLLLAGEAVPRDVLSTWFGKVRLVNGWGPAETCCFSTLHEWSSINESPLIIGRPVGGFCWIVSPDNHQRLVPTGTLGEIVIQGPTILREYLADIGRTNISTTSSLPGWAPRPDSKHWNRFYKSGDLGYYNTDGTIVFNGRKDSQIKIRGLRVELEEIEHYIRTTLEG</sequence>
<evidence type="ECO:0000313" key="6">
    <source>
        <dbReference type="Proteomes" id="UP000005426"/>
    </source>
</evidence>
<dbReference type="GO" id="GO:0044550">
    <property type="term" value="P:secondary metabolite biosynthetic process"/>
    <property type="evidence" value="ECO:0007669"/>
    <property type="project" value="TreeGrafter"/>
</dbReference>
<dbReference type="SUPFAM" id="SSF47336">
    <property type="entry name" value="ACP-like"/>
    <property type="match status" value="1"/>
</dbReference>
<evidence type="ECO:0000256" key="1">
    <source>
        <dbReference type="ARBA" id="ARBA00022450"/>
    </source>
</evidence>
<dbReference type="SUPFAM" id="SSF56801">
    <property type="entry name" value="Acetyl-CoA synthetase-like"/>
    <property type="match status" value="1"/>
</dbReference>
<reference evidence="5 6" key="1">
    <citation type="journal article" date="2011" name="Genome Biol.">
        <title>Comparative genome sequence analysis underscores mycoparasitism as the ancestral life style of Trichoderma.</title>
        <authorList>
            <person name="Kubicek C.P."/>
            <person name="Herrera-Estrella A."/>
            <person name="Seidl-Seiboth V."/>
            <person name="Martinez D.A."/>
            <person name="Druzhinina I.S."/>
            <person name="Thon M."/>
            <person name="Zeilinger S."/>
            <person name="Casas-Flores S."/>
            <person name="Horwitz B.A."/>
            <person name="Mukherjee P.K."/>
            <person name="Mukherjee M."/>
            <person name="Kredics L."/>
            <person name="Alcaraz L.D."/>
            <person name="Aerts A."/>
            <person name="Antal Z."/>
            <person name="Atanasova L."/>
            <person name="Cervantes-Badillo M.G."/>
            <person name="Challacombe J."/>
            <person name="Chertkov O."/>
            <person name="McCluskey K."/>
            <person name="Coulpier F."/>
            <person name="Deshpande N."/>
            <person name="von Doehren H."/>
            <person name="Ebbole D.J."/>
            <person name="Esquivel-Naranjo E.U."/>
            <person name="Fekete E."/>
            <person name="Flipphi M."/>
            <person name="Glaser F."/>
            <person name="Gomez-Rodriguez E.Y."/>
            <person name="Gruber S."/>
            <person name="Han C."/>
            <person name="Henrissat B."/>
            <person name="Hermosa R."/>
            <person name="Hernandez-Onate M."/>
            <person name="Karaffa L."/>
            <person name="Kosti I."/>
            <person name="Le Crom S."/>
            <person name="Lindquist E."/>
            <person name="Lucas S."/>
            <person name="Luebeck M."/>
            <person name="Luebeck P.S."/>
            <person name="Margeot A."/>
            <person name="Metz B."/>
            <person name="Misra M."/>
            <person name="Nevalainen H."/>
            <person name="Omann M."/>
            <person name="Packer N."/>
            <person name="Perrone G."/>
            <person name="Uresti-Rivera E.E."/>
            <person name="Salamov A."/>
            <person name="Schmoll M."/>
            <person name="Seiboth B."/>
            <person name="Shapiro H."/>
            <person name="Sukno S."/>
            <person name="Tamayo-Ramos J.A."/>
            <person name="Tisch D."/>
            <person name="Wiest A."/>
            <person name="Wilkinson H.H."/>
            <person name="Zhang M."/>
            <person name="Coutinho P.M."/>
            <person name="Kenerley C.M."/>
            <person name="Monte E."/>
            <person name="Baker S.E."/>
            <person name="Grigoriev I.V."/>
        </authorList>
    </citation>
    <scope>NUCLEOTIDE SEQUENCE [LARGE SCALE GENOMIC DNA]</scope>
    <source>
        <strain evidence="6">ATCC 20476 / IMI 206040</strain>
    </source>
</reference>
<dbReference type="Gene3D" id="3.30.300.30">
    <property type="match status" value="1"/>
</dbReference>
<name>G9PC77_HYPAI</name>
<gene>
    <name evidence="5" type="ORF">TRIATDRAFT_48578</name>
</gene>
<keyword evidence="3" id="KW-0436">Ligase</keyword>
<dbReference type="CDD" id="cd19545">
    <property type="entry name" value="FUM14_C_NRPS-like"/>
    <property type="match status" value="1"/>
</dbReference>
<dbReference type="AlphaFoldDB" id="G9PC77"/>
<organism evidence="5 6">
    <name type="scientific">Hypocrea atroviridis (strain ATCC 20476 / IMI 206040)</name>
    <name type="common">Trichoderma atroviride</name>
    <dbReference type="NCBI Taxonomy" id="452589"/>
    <lineage>
        <taxon>Eukaryota</taxon>
        <taxon>Fungi</taxon>
        <taxon>Dikarya</taxon>
        <taxon>Ascomycota</taxon>
        <taxon>Pezizomycotina</taxon>
        <taxon>Sordariomycetes</taxon>
        <taxon>Hypocreomycetidae</taxon>
        <taxon>Hypocreales</taxon>
        <taxon>Hypocreaceae</taxon>
        <taxon>Trichoderma</taxon>
    </lineage>
</organism>
<dbReference type="InterPro" id="IPR009081">
    <property type="entry name" value="PP-bd_ACP"/>
</dbReference>
<evidence type="ECO:0000313" key="5">
    <source>
        <dbReference type="EMBL" id="EHK39861.1"/>
    </source>
</evidence>
<dbReference type="OrthoDB" id="4889564at2759"/>
<dbReference type="PROSITE" id="PS00012">
    <property type="entry name" value="PHOSPHOPANTETHEINE"/>
    <property type="match status" value="1"/>
</dbReference>
<dbReference type="InterPro" id="IPR006162">
    <property type="entry name" value="Ppantetheine_attach_site"/>
</dbReference>
<dbReference type="Gene3D" id="3.30.559.10">
    <property type="entry name" value="Chloramphenicol acetyltransferase-like domain"/>
    <property type="match status" value="1"/>
</dbReference>
<proteinExistence type="predicted"/>
<feature type="domain" description="Carrier" evidence="4">
    <location>
        <begin position="38"/>
        <end position="114"/>
    </location>
</feature>
<dbReference type="FunFam" id="1.10.1200.10:FF:000005">
    <property type="entry name" value="Nonribosomal peptide synthetase 1"/>
    <property type="match status" value="1"/>
</dbReference>
<accession>G9PC77</accession>
<dbReference type="EMBL" id="ABDG02000029">
    <property type="protein sequence ID" value="EHK39861.1"/>
    <property type="molecule type" value="Genomic_DNA"/>
</dbReference>
<evidence type="ECO:0000259" key="4">
    <source>
        <dbReference type="PROSITE" id="PS50075"/>
    </source>
</evidence>
<dbReference type="Pfam" id="PF00668">
    <property type="entry name" value="Condensation"/>
    <property type="match status" value="1"/>
</dbReference>
<dbReference type="CDD" id="cd05918">
    <property type="entry name" value="A_NRPS_SidN3_like"/>
    <property type="match status" value="1"/>
</dbReference>
<dbReference type="PANTHER" id="PTHR45527">
    <property type="entry name" value="NONRIBOSOMAL PEPTIDE SYNTHETASE"/>
    <property type="match status" value="1"/>
</dbReference>
<protein>
    <submittedName>
        <fullName evidence="5">Non-ribosomal peptide synthetase</fullName>
    </submittedName>
</protein>
<dbReference type="Gene3D" id="3.40.50.12780">
    <property type="entry name" value="N-terminal domain of ligase-like"/>
    <property type="match status" value="1"/>
</dbReference>
<dbReference type="InterPro" id="IPR023213">
    <property type="entry name" value="CAT-like_dom_sf"/>
</dbReference>
<dbReference type="GO" id="GO:0005737">
    <property type="term" value="C:cytoplasm"/>
    <property type="evidence" value="ECO:0007669"/>
    <property type="project" value="TreeGrafter"/>
</dbReference>
<dbReference type="InterPro" id="IPR000873">
    <property type="entry name" value="AMP-dep_synth/lig_dom"/>
</dbReference>
<keyword evidence="1" id="KW-0596">Phosphopantetheine</keyword>
<dbReference type="Gene3D" id="3.30.559.30">
    <property type="entry name" value="Nonribosomal peptide synthetase, condensation domain"/>
    <property type="match status" value="1"/>
</dbReference>
<dbReference type="GO" id="GO:0016874">
    <property type="term" value="F:ligase activity"/>
    <property type="evidence" value="ECO:0007669"/>
    <property type="project" value="UniProtKB-KW"/>
</dbReference>
<dbReference type="Proteomes" id="UP000005426">
    <property type="component" value="Unassembled WGS sequence"/>
</dbReference>
<dbReference type="Pfam" id="PF00501">
    <property type="entry name" value="AMP-binding"/>
    <property type="match status" value="1"/>
</dbReference>
<dbReference type="InterPro" id="IPR042099">
    <property type="entry name" value="ANL_N_sf"/>
</dbReference>
<comment type="caution">
    <text evidence="5">The sequence shown here is derived from an EMBL/GenBank/DDBJ whole genome shotgun (WGS) entry which is preliminary data.</text>
</comment>
<dbReference type="GO" id="GO:0031177">
    <property type="term" value="F:phosphopantetheine binding"/>
    <property type="evidence" value="ECO:0007669"/>
    <property type="project" value="TreeGrafter"/>
</dbReference>
<feature type="non-terminal residue" evidence="5">
    <location>
        <position position="1014"/>
    </location>
</feature>
<dbReference type="STRING" id="452589.G9PC77"/>
<dbReference type="PROSITE" id="PS50075">
    <property type="entry name" value="CARRIER"/>
    <property type="match status" value="1"/>
</dbReference>
<keyword evidence="2" id="KW-0597">Phosphoprotein</keyword>
<dbReference type="InterPro" id="IPR001242">
    <property type="entry name" value="Condensation_dom"/>
</dbReference>
<dbReference type="Gene3D" id="1.10.1200.10">
    <property type="entry name" value="ACP-like"/>
    <property type="match status" value="1"/>
</dbReference>
<dbReference type="PANTHER" id="PTHR45527:SF16">
    <property type="entry name" value="NONRIBOSOMAL PEPTIDE SYNTHASE ATNA-RELATED"/>
    <property type="match status" value="1"/>
</dbReference>
<dbReference type="InterPro" id="IPR045851">
    <property type="entry name" value="AMP-bd_C_sf"/>
</dbReference>
<dbReference type="SUPFAM" id="SSF52777">
    <property type="entry name" value="CoA-dependent acyltransferases"/>
    <property type="match status" value="2"/>
</dbReference>
<dbReference type="GO" id="GO:0043041">
    <property type="term" value="P:amino acid activation for nonribosomal peptide biosynthetic process"/>
    <property type="evidence" value="ECO:0007669"/>
    <property type="project" value="TreeGrafter"/>
</dbReference>
<dbReference type="Pfam" id="PF00550">
    <property type="entry name" value="PP-binding"/>
    <property type="match status" value="1"/>
</dbReference>